<dbReference type="Proteomes" id="UP000003947">
    <property type="component" value="Unassembled WGS sequence"/>
</dbReference>
<dbReference type="EMBL" id="JH660647">
    <property type="protein sequence ID" value="EIM25735.1"/>
    <property type="molecule type" value="Genomic_DNA"/>
</dbReference>
<dbReference type="STRING" id="864069.MicloDRAFT_00064620"/>
<evidence type="ECO:0000313" key="2">
    <source>
        <dbReference type="Proteomes" id="UP000003947"/>
    </source>
</evidence>
<reference evidence="1 2" key="1">
    <citation type="submission" date="2012-02" db="EMBL/GenBank/DDBJ databases">
        <title>Improved High-Quality Draft sequence of Microvirga sp. WSM3557.</title>
        <authorList>
            <consortium name="US DOE Joint Genome Institute"/>
            <person name="Lucas S."/>
            <person name="Han J."/>
            <person name="Lapidus A."/>
            <person name="Cheng J.-F."/>
            <person name="Goodwin L."/>
            <person name="Pitluck S."/>
            <person name="Peters L."/>
            <person name="Zhang X."/>
            <person name="Detter J.C."/>
            <person name="Han C."/>
            <person name="Tapia R."/>
            <person name="Land M."/>
            <person name="Hauser L."/>
            <person name="Kyrpides N."/>
            <person name="Ivanova N."/>
            <person name="Pagani I."/>
            <person name="Brau L."/>
            <person name="Yates R."/>
            <person name="O'Hara G."/>
            <person name="Rui T."/>
            <person name="Howieson J."/>
            <person name="Reeve W."/>
            <person name="Woyke T."/>
        </authorList>
    </citation>
    <scope>NUCLEOTIDE SEQUENCE [LARGE SCALE GENOMIC DNA]</scope>
    <source>
        <strain evidence="1 2">WSM3557</strain>
    </source>
</reference>
<sequence length="47" mass="5583">MMGGPWNIPTGNPLIRADDWGRYLRVEYAYGEGWPSHSVRQWFWEAE</sequence>
<accession>I4YP43</accession>
<name>I4YP43_9HYPH</name>
<gene>
    <name evidence="1" type="ORF">MicloDRAFT_00064620</name>
</gene>
<dbReference type="AlphaFoldDB" id="I4YP43"/>
<evidence type="ECO:0000313" key="1">
    <source>
        <dbReference type="EMBL" id="EIM25735.1"/>
    </source>
</evidence>
<proteinExistence type="predicted"/>
<dbReference type="HOGENOM" id="CLU_3170261_0_0_5"/>
<protein>
    <submittedName>
        <fullName evidence="1">Uncharacterized protein</fullName>
    </submittedName>
</protein>
<dbReference type="PATRIC" id="fig|864069.3.peg.6916"/>
<organism evidence="1 2">
    <name type="scientific">Microvirga lotononidis</name>
    <dbReference type="NCBI Taxonomy" id="864069"/>
    <lineage>
        <taxon>Bacteria</taxon>
        <taxon>Pseudomonadati</taxon>
        <taxon>Pseudomonadota</taxon>
        <taxon>Alphaproteobacteria</taxon>
        <taxon>Hyphomicrobiales</taxon>
        <taxon>Methylobacteriaceae</taxon>
        <taxon>Microvirga</taxon>
    </lineage>
</organism>
<keyword evidence="2" id="KW-1185">Reference proteome</keyword>